<feature type="chain" id="PRO_5047496404" description="DUF2845 domain-containing protein" evidence="1">
    <location>
        <begin position="19"/>
        <end position="99"/>
    </location>
</feature>
<sequence length="99" mass="11074">MKKGICLLVLPLLCSVSAAESTVQARTSAAAQLDFRIVVPPVFRVLGVKRLQAHDEYRVWTNMPSVAFNGVQYRFQHTGENVLRVPRTDRGEAWVVHGL</sequence>
<name>A0ABU8WRN9_9BURK</name>
<reference evidence="2 3" key="1">
    <citation type="submission" date="2024-03" db="EMBL/GenBank/DDBJ databases">
        <title>Novel species of the genus Variovorax.</title>
        <authorList>
            <person name="Liu Q."/>
            <person name="Xin Y.-H."/>
        </authorList>
    </citation>
    <scope>NUCLEOTIDE SEQUENCE [LARGE SCALE GENOMIC DNA]</scope>
    <source>
        <strain evidence="2 3">KACC 18900</strain>
    </source>
</reference>
<accession>A0ABU8WRN9</accession>
<comment type="caution">
    <text evidence="2">The sequence shown here is derived from an EMBL/GenBank/DDBJ whole genome shotgun (WGS) entry which is preliminary data.</text>
</comment>
<dbReference type="Proteomes" id="UP001385892">
    <property type="component" value="Unassembled WGS sequence"/>
</dbReference>
<evidence type="ECO:0000313" key="3">
    <source>
        <dbReference type="Proteomes" id="UP001385892"/>
    </source>
</evidence>
<organism evidence="2 3">
    <name type="scientific">Variovorax rhizosphaerae</name>
    <dbReference type="NCBI Taxonomy" id="1836200"/>
    <lineage>
        <taxon>Bacteria</taxon>
        <taxon>Pseudomonadati</taxon>
        <taxon>Pseudomonadota</taxon>
        <taxon>Betaproteobacteria</taxon>
        <taxon>Burkholderiales</taxon>
        <taxon>Comamonadaceae</taxon>
        <taxon>Variovorax</taxon>
    </lineage>
</organism>
<evidence type="ECO:0008006" key="4">
    <source>
        <dbReference type="Google" id="ProtNLM"/>
    </source>
</evidence>
<evidence type="ECO:0000313" key="2">
    <source>
        <dbReference type="EMBL" id="MEJ8849413.1"/>
    </source>
</evidence>
<keyword evidence="1" id="KW-0732">Signal</keyword>
<gene>
    <name evidence="2" type="ORF">WKW82_22355</name>
</gene>
<dbReference type="EMBL" id="JBBKZT010000010">
    <property type="protein sequence ID" value="MEJ8849413.1"/>
    <property type="molecule type" value="Genomic_DNA"/>
</dbReference>
<keyword evidence="3" id="KW-1185">Reference proteome</keyword>
<feature type="signal peptide" evidence="1">
    <location>
        <begin position="1"/>
        <end position="18"/>
    </location>
</feature>
<proteinExistence type="predicted"/>
<dbReference type="RefSeq" id="WP_340344539.1">
    <property type="nucleotide sequence ID" value="NZ_JBBKZT010000010.1"/>
</dbReference>
<evidence type="ECO:0000256" key="1">
    <source>
        <dbReference type="SAM" id="SignalP"/>
    </source>
</evidence>
<protein>
    <recommendedName>
        <fullName evidence="4">DUF2845 domain-containing protein</fullName>
    </recommendedName>
</protein>